<dbReference type="AlphaFoldDB" id="A0A7Y4KE24"/>
<evidence type="ECO:0000313" key="2">
    <source>
        <dbReference type="Proteomes" id="UP000563426"/>
    </source>
</evidence>
<dbReference type="Proteomes" id="UP000563426">
    <property type="component" value="Unassembled WGS sequence"/>
</dbReference>
<reference evidence="1 2" key="1">
    <citation type="submission" date="2020-05" db="EMBL/GenBank/DDBJ databases">
        <authorList>
            <person name="Whitworth D."/>
        </authorList>
    </citation>
    <scope>NUCLEOTIDE SEQUENCE [LARGE SCALE GENOMIC DNA]</scope>
    <source>
        <strain evidence="1 2">AB043B</strain>
    </source>
</reference>
<protein>
    <submittedName>
        <fullName evidence="1">Uncharacterized protein</fullName>
    </submittedName>
</protein>
<sequence length="63" mass="6859">MIEQLLQQLIERTESRYFGKYRGYVTNAHSVIILGGSRVAAVGNATTSGVHVQEADAVVELNP</sequence>
<comment type="caution">
    <text evidence="1">The sequence shown here is derived from an EMBL/GenBank/DDBJ whole genome shotgun (WGS) entry which is preliminary data.</text>
</comment>
<accession>A0A7Y4KE24</accession>
<gene>
    <name evidence="1" type="ORF">HMI49_02485</name>
</gene>
<name>A0A7Y4KE24_9BACT</name>
<keyword evidence="2" id="KW-1185">Reference proteome</keyword>
<proteinExistence type="predicted"/>
<organism evidence="1 2">
    <name type="scientific">Corallococcus exercitus</name>
    <dbReference type="NCBI Taxonomy" id="2316736"/>
    <lineage>
        <taxon>Bacteria</taxon>
        <taxon>Pseudomonadati</taxon>
        <taxon>Myxococcota</taxon>
        <taxon>Myxococcia</taxon>
        <taxon>Myxococcales</taxon>
        <taxon>Cystobacterineae</taxon>
        <taxon>Myxococcaceae</taxon>
        <taxon>Corallococcus</taxon>
    </lineage>
</organism>
<evidence type="ECO:0000313" key="1">
    <source>
        <dbReference type="EMBL" id="NOK32072.1"/>
    </source>
</evidence>
<dbReference type="EMBL" id="JABFJV010000007">
    <property type="protein sequence ID" value="NOK32072.1"/>
    <property type="molecule type" value="Genomic_DNA"/>
</dbReference>